<feature type="compositionally biased region" description="Basic residues" evidence="1">
    <location>
        <begin position="24"/>
        <end position="35"/>
    </location>
</feature>
<organism evidence="2 3">
    <name type="scientific">Zea mays</name>
    <name type="common">Maize</name>
    <dbReference type="NCBI Taxonomy" id="4577"/>
    <lineage>
        <taxon>Eukaryota</taxon>
        <taxon>Viridiplantae</taxon>
        <taxon>Streptophyta</taxon>
        <taxon>Embryophyta</taxon>
        <taxon>Tracheophyta</taxon>
        <taxon>Spermatophyta</taxon>
        <taxon>Magnoliopsida</taxon>
        <taxon>Liliopsida</taxon>
        <taxon>Poales</taxon>
        <taxon>Poaceae</taxon>
        <taxon>PACMAD clade</taxon>
        <taxon>Panicoideae</taxon>
        <taxon>Andropogonodae</taxon>
        <taxon>Andropogoneae</taxon>
        <taxon>Tripsacinae</taxon>
        <taxon>Zea</taxon>
    </lineage>
</organism>
<keyword evidence="3" id="KW-1185">Reference proteome</keyword>
<dbReference type="AlphaFoldDB" id="A0A804LGT6"/>
<evidence type="ECO:0000313" key="2">
    <source>
        <dbReference type="EnsemblPlants" id="Zm00001eb010090_P001"/>
    </source>
</evidence>
<feature type="region of interest" description="Disordered" evidence="1">
    <location>
        <begin position="1"/>
        <end position="38"/>
    </location>
</feature>
<dbReference type="Proteomes" id="UP000007305">
    <property type="component" value="Chromosome 1"/>
</dbReference>
<accession>A0A804LGT6</accession>
<dbReference type="Gramene" id="Zm00001eb010090_T001">
    <property type="protein sequence ID" value="Zm00001eb010090_P001"/>
    <property type="gene ID" value="Zm00001eb010090"/>
</dbReference>
<reference evidence="3" key="1">
    <citation type="submission" date="2015-12" db="EMBL/GenBank/DDBJ databases">
        <title>Update maize B73 reference genome by single molecule sequencing technologies.</title>
        <authorList>
            <consortium name="Maize Genome Sequencing Project"/>
            <person name="Ware D."/>
        </authorList>
    </citation>
    <scope>NUCLEOTIDE SEQUENCE [LARGE SCALE GENOMIC DNA]</scope>
    <source>
        <strain evidence="3">cv. B73</strain>
    </source>
</reference>
<proteinExistence type="predicted"/>
<protein>
    <submittedName>
        <fullName evidence="2">Uncharacterized protein</fullName>
    </submittedName>
</protein>
<reference evidence="2" key="2">
    <citation type="submission" date="2019-07" db="EMBL/GenBank/DDBJ databases">
        <authorList>
            <person name="Seetharam A."/>
            <person name="Woodhouse M."/>
            <person name="Cannon E."/>
        </authorList>
    </citation>
    <scope>NUCLEOTIDE SEQUENCE [LARGE SCALE GENOMIC DNA]</scope>
    <source>
        <strain evidence="2">cv. B73</strain>
    </source>
</reference>
<sequence length="81" mass="9450">MASGSPSLNRSRRRHHHQQPEHLVRRRRKRVRKAASKATISRCEMGMEQLKLEPEDRQQGPHVYAFAVQLRSPSLGFALFF</sequence>
<dbReference type="InParanoid" id="A0A804LGT6"/>
<name>A0A804LGT6_MAIZE</name>
<dbReference type="EnsemblPlants" id="Zm00001eb010090_T001">
    <property type="protein sequence ID" value="Zm00001eb010090_P001"/>
    <property type="gene ID" value="Zm00001eb010090"/>
</dbReference>
<evidence type="ECO:0000313" key="3">
    <source>
        <dbReference type="Proteomes" id="UP000007305"/>
    </source>
</evidence>
<reference evidence="2" key="3">
    <citation type="submission" date="2021-05" db="UniProtKB">
        <authorList>
            <consortium name="EnsemblPlants"/>
        </authorList>
    </citation>
    <scope>IDENTIFICATION</scope>
    <source>
        <strain evidence="2">cv. B73</strain>
    </source>
</reference>
<evidence type="ECO:0000256" key="1">
    <source>
        <dbReference type="SAM" id="MobiDB-lite"/>
    </source>
</evidence>